<comment type="caution">
    <text evidence="2">The sequence shown here is derived from an EMBL/GenBank/DDBJ whole genome shotgun (WGS) entry which is preliminary data.</text>
</comment>
<gene>
    <name evidence="2" type="ORF">C8N46_102541</name>
</gene>
<feature type="transmembrane region" description="Helical" evidence="1">
    <location>
        <begin position="407"/>
        <end position="428"/>
    </location>
</feature>
<keyword evidence="1" id="KW-0812">Transmembrane</keyword>
<proteinExistence type="predicted"/>
<sequence>MESISNSEQKEQKKEATLHPILQWFYDVIVAFNKFRRSSFLSIIILIIMLLLVKGLDQAYTLLVDMIEDKNSYSLLLCYTIISVFALVISHYPIYIYYAKDINDSKDENFWYIHKLWFYNIFTFSKKPIEAKPSQKAAYSQDYKAKFFRHALGISIFSIWAYYIYKSYEPKLYYVYEGVSGIIIFNWIICLIPYILLIIFLRKKQKTDNFNSDYKKQEDTNDNAAVYDTFYKKGVLSFYMLMLFSIVLLLWAAFLSEFNLTSYYLLQLLTFLLSVTYISFRLFRSKLDVYLAIPFIKKIAFSYNYVSFFFVIALLLFGMLVYCNIGVAYGKPLPNAMAVLFAYFFIFYYILTCALKSLFVIQAIKRQSNAYEKGKITKKVYEDYSGLTPKGINRLVKLKDQKSFVKGGNVITLIVLGFILFCSLIAVISPKWNESYVHELDTDSVRRDDSVLPLNNYMDSLRKKIKNNKKPLIFVASHGGALKANIWTMKLLNHIQEETEGEFLDQTASFSGASGGMMGLGMYSVLSGKYNNKTKNRFKNIENRINKVASENYASSDVSYMLGWDFIRKMILLRKVSKHKDRAYYSMVTYQNLLEKRDTRMLDTVSFQGYWYDNIYKKNDYFPAILVNTAKTNGRRGVFSSVRYDDDEDLFLNADNLAQLQPIVDGKRPVVSFYQALSCTNRFPGFSPAAKISGYGHYIDAGAIDNSGLLTSLDWYDRLKNGDKPVIMPETNVIFVEIINGKSNYIKYLLRAFKEKYDIDFLEFEEEEQGNLSAVISAGVNLDKNPDYFSDLIRRLEKRGRKPLEEIQFQEDSIYNANKFSIRYIPIYLPRVITLDDVESFVGGDVKELIINSKGKEIHARDSLIKFLKERNKEIYDDTENISESGNWETYEPTLARHLSPSTIKYYDRILKNNDTIIERIQELKDELNKK</sequence>
<reference evidence="2 3" key="1">
    <citation type="submission" date="2018-04" db="EMBL/GenBank/DDBJ databases">
        <title>Genomic Encyclopedia of Archaeal and Bacterial Type Strains, Phase II (KMG-II): from individual species to whole genera.</title>
        <authorList>
            <person name="Goeker M."/>
        </authorList>
    </citation>
    <scope>NUCLEOTIDE SEQUENCE [LARGE SCALE GENOMIC DNA]</scope>
    <source>
        <strain evidence="2 3">DSM 25731</strain>
    </source>
</reference>
<evidence type="ECO:0000313" key="2">
    <source>
        <dbReference type="EMBL" id="PTX63138.1"/>
    </source>
</evidence>
<protein>
    <recommendedName>
        <fullName evidence="4">Patatin-like phospholipase</fullName>
    </recommendedName>
</protein>
<name>A0A2T6C4A4_9FLAO</name>
<dbReference type="EMBL" id="QBKT01000002">
    <property type="protein sequence ID" value="PTX63138.1"/>
    <property type="molecule type" value="Genomic_DNA"/>
</dbReference>
<dbReference type="Proteomes" id="UP000244090">
    <property type="component" value="Unassembled WGS sequence"/>
</dbReference>
<dbReference type="RefSeq" id="WP_108114092.1">
    <property type="nucleotide sequence ID" value="NZ_QBKT01000002.1"/>
</dbReference>
<feature type="transmembrane region" description="Helical" evidence="1">
    <location>
        <begin position="262"/>
        <end position="283"/>
    </location>
</feature>
<feature type="transmembrane region" description="Helical" evidence="1">
    <location>
        <begin position="40"/>
        <end position="63"/>
    </location>
</feature>
<feature type="transmembrane region" description="Helical" evidence="1">
    <location>
        <begin position="303"/>
        <end position="330"/>
    </location>
</feature>
<accession>A0A2T6C4A4</accession>
<feature type="transmembrane region" description="Helical" evidence="1">
    <location>
        <begin position="75"/>
        <end position="98"/>
    </location>
</feature>
<keyword evidence="3" id="KW-1185">Reference proteome</keyword>
<feature type="transmembrane region" description="Helical" evidence="1">
    <location>
        <begin position="147"/>
        <end position="165"/>
    </location>
</feature>
<organism evidence="2 3">
    <name type="scientific">Kordia periserrulae</name>
    <dbReference type="NCBI Taxonomy" id="701523"/>
    <lineage>
        <taxon>Bacteria</taxon>
        <taxon>Pseudomonadati</taxon>
        <taxon>Bacteroidota</taxon>
        <taxon>Flavobacteriia</taxon>
        <taxon>Flavobacteriales</taxon>
        <taxon>Flavobacteriaceae</taxon>
        <taxon>Kordia</taxon>
    </lineage>
</organism>
<dbReference type="AlphaFoldDB" id="A0A2T6C4A4"/>
<evidence type="ECO:0000313" key="3">
    <source>
        <dbReference type="Proteomes" id="UP000244090"/>
    </source>
</evidence>
<feature type="transmembrane region" description="Helical" evidence="1">
    <location>
        <begin position="236"/>
        <end position="256"/>
    </location>
</feature>
<evidence type="ECO:0008006" key="4">
    <source>
        <dbReference type="Google" id="ProtNLM"/>
    </source>
</evidence>
<feature type="transmembrane region" description="Helical" evidence="1">
    <location>
        <begin position="180"/>
        <end position="201"/>
    </location>
</feature>
<evidence type="ECO:0000256" key="1">
    <source>
        <dbReference type="SAM" id="Phobius"/>
    </source>
</evidence>
<keyword evidence="1" id="KW-1133">Transmembrane helix</keyword>
<keyword evidence="1" id="KW-0472">Membrane</keyword>
<feature type="transmembrane region" description="Helical" evidence="1">
    <location>
        <begin position="336"/>
        <end position="359"/>
    </location>
</feature>
<dbReference type="OrthoDB" id="1488930at2"/>